<proteinExistence type="predicted"/>
<reference evidence="1 2" key="1">
    <citation type="submission" date="2022-02" db="EMBL/GenBank/DDBJ databases">
        <title>Study of halophilic communities from a Mexican lake.</title>
        <authorList>
            <person name="Hernandez-Soto L.M."/>
            <person name="Martinez-Abarca F."/>
            <person name="Ramirez-Saad H.C."/>
            <person name="Aguirre-Garrido J.F."/>
        </authorList>
    </citation>
    <scope>NUCLEOTIDE SEQUENCE [LARGE SCALE GENOMIC DNA]</scope>
    <source>
        <strain evidence="1 2">Hjan13</strain>
    </source>
</reference>
<evidence type="ECO:0000313" key="1">
    <source>
        <dbReference type="EMBL" id="MCZ0927250.1"/>
    </source>
</evidence>
<dbReference type="InterPro" id="IPR010430">
    <property type="entry name" value="DUF1028"/>
</dbReference>
<dbReference type="PANTHER" id="PTHR39328:SF1">
    <property type="entry name" value="BLL2871 PROTEIN"/>
    <property type="match status" value="1"/>
</dbReference>
<dbReference type="InterPro" id="IPR029055">
    <property type="entry name" value="Ntn_hydrolases_N"/>
</dbReference>
<organism evidence="1 2">
    <name type="scientific">Vreelandella janggokensis</name>
    <dbReference type="NCBI Taxonomy" id="370767"/>
    <lineage>
        <taxon>Bacteria</taxon>
        <taxon>Pseudomonadati</taxon>
        <taxon>Pseudomonadota</taxon>
        <taxon>Gammaproteobacteria</taxon>
        <taxon>Oceanospirillales</taxon>
        <taxon>Halomonadaceae</taxon>
        <taxon>Vreelandella</taxon>
    </lineage>
</organism>
<sequence>MTLSLVHVQPDTGTVATLTATGSVAVGGYVHHCWRGLGACVTQGRYTNPWYPATIHEALRNGASASQALHAATRRDAHPELRQCLVMGSDGRADVHTGAANLPGIAASLYPGIAAIGNMLHSAEVVEVLAQRFIKVSTLNSQAVLQNGAAPQFPADHAQQLLGHLLTALEAALDEGGDARGTRSAALRIESFFHAPIDLRVDWSDDVIASLRALEARFRADDFQAFWQQLPLR</sequence>
<dbReference type="Proteomes" id="UP001321125">
    <property type="component" value="Unassembled WGS sequence"/>
</dbReference>
<dbReference type="SUPFAM" id="SSF56235">
    <property type="entry name" value="N-terminal nucleophile aminohydrolases (Ntn hydrolases)"/>
    <property type="match status" value="1"/>
</dbReference>
<comment type="caution">
    <text evidence="1">The sequence shown here is derived from an EMBL/GenBank/DDBJ whole genome shotgun (WGS) entry which is preliminary data.</text>
</comment>
<dbReference type="Gene3D" id="3.60.20.10">
    <property type="entry name" value="Glutamine Phosphoribosylpyrophosphate, subunit 1, domain 1"/>
    <property type="match status" value="1"/>
</dbReference>
<dbReference type="Pfam" id="PF06267">
    <property type="entry name" value="DUF1028"/>
    <property type="match status" value="1"/>
</dbReference>
<gene>
    <name evidence="1" type="ORF">L0635_09170</name>
</gene>
<keyword evidence="2" id="KW-1185">Reference proteome</keyword>
<accession>A0ABT4IUB4</accession>
<evidence type="ECO:0000313" key="2">
    <source>
        <dbReference type="Proteomes" id="UP001321125"/>
    </source>
</evidence>
<dbReference type="PANTHER" id="PTHR39328">
    <property type="entry name" value="BLL2871 PROTEIN"/>
    <property type="match status" value="1"/>
</dbReference>
<dbReference type="EMBL" id="JAKNQU010000003">
    <property type="protein sequence ID" value="MCZ0927250.1"/>
    <property type="molecule type" value="Genomic_DNA"/>
</dbReference>
<protein>
    <submittedName>
        <fullName evidence="1">DUF1028 domain-containing protein</fullName>
    </submittedName>
</protein>
<dbReference type="RefSeq" id="WP_085919719.1">
    <property type="nucleotide sequence ID" value="NZ_JAKNQT010000002.1"/>
</dbReference>
<name>A0ABT4IUB4_9GAMM</name>